<keyword evidence="7 14" id="KW-0378">Hydrolase</keyword>
<dbReference type="InterPro" id="IPR017853">
    <property type="entry name" value="GH"/>
</dbReference>
<comment type="pathway">
    <text evidence="2 14">Glycan biosynthesis; trehalose biosynthesis.</text>
</comment>
<evidence type="ECO:0000256" key="14">
    <source>
        <dbReference type="PIRNR" id="PIRNR006337"/>
    </source>
</evidence>
<keyword evidence="8" id="KW-0119">Carbohydrate metabolism</keyword>
<evidence type="ECO:0000256" key="5">
    <source>
        <dbReference type="ARBA" id="ARBA00015938"/>
    </source>
</evidence>
<dbReference type="PANTHER" id="PTHR43651:SF11">
    <property type="entry name" value="MALTO-OLIGOSYLTREHALOSE TREHALOHYDROLASE"/>
    <property type="match status" value="1"/>
</dbReference>
<dbReference type="SMART" id="SM00642">
    <property type="entry name" value="Aamy"/>
    <property type="match status" value="1"/>
</dbReference>
<dbReference type="NCBIfam" id="TIGR02402">
    <property type="entry name" value="trehalose_TreZ"/>
    <property type="match status" value="1"/>
</dbReference>
<keyword evidence="9 14" id="KW-0326">Glycosidase</keyword>
<dbReference type="EC" id="3.2.1.141" evidence="4 13"/>
<evidence type="ECO:0000313" key="16">
    <source>
        <dbReference type="EMBL" id="MBO9204355.1"/>
    </source>
</evidence>
<dbReference type="PIRSF" id="PIRSF006337">
    <property type="entry name" value="Trehalose_TreZ"/>
    <property type="match status" value="1"/>
</dbReference>
<keyword evidence="6" id="KW-0963">Cytoplasm</keyword>
<comment type="subcellular location">
    <subcellularLocation>
        <location evidence="1">Cytoplasm</location>
    </subcellularLocation>
</comment>
<dbReference type="InterPro" id="IPR004193">
    <property type="entry name" value="Glyco_hydro_13_N"/>
</dbReference>
<dbReference type="InterPro" id="IPR006047">
    <property type="entry name" value="GH13_cat_dom"/>
</dbReference>
<evidence type="ECO:0000256" key="9">
    <source>
        <dbReference type="ARBA" id="ARBA00023295"/>
    </source>
</evidence>
<evidence type="ECO:0000256" key="8">
    <source>
        <dbReference type="ARBA" id="ARBA00023277"/>
    </source>
</evidence>
<dbReference type="CDD" id="cd11325">
    <property type="entry name" value="AmyAc_GTHase"/>
    <property type="match status" value="1"/>
</dbReference>
<dbReference type="Gene3D" id="2.60.40.10">
    <property type="entry name" value="Immunoglobulins"/>
    <property type="match status" value="1"/>
</dbReference>
<organism evidence="16 17">
    <name type="scientific">Niastella soli</name>
    <dbReference type="NCBI Taxonomy" id="2821487"/>
    <lineage>
        <taxon>Bacteria</taxon>
        <taxon>Pseudomonadati</taxon>
        <taxon>Bacteroidota</taxon>
        <taxon>Chitinophagia</taxon>
        <taxon>Chitinophagales</taxon>
        <taxon>Chitinophagaceae</taxon>
        <taxon>Niastella</taxon>
    </lineage>
</organism>
<dbReference type="RefSeq" id="WP_209142841.1">
    <property type="nucleotide sequence ID" value="NZ_JAGHKO010000011.1"/>
</dbReference>
<dbReference type="Pfam" id="PF02922">
    <property type="entry name" value="CBM_48"/>
    <property type="match status" value="1"/>
</dbReference>
<comment type="similarity">
    <text evidence="3 14">Belongs to the glycosyl hydrolase 13 family.</text>
</comment>
<dbReference type="Pfam" id="PF00128">
    <property type="entry name" value="Alpha-amylase"/>
    <property type="match status" value="2"/>
</dbReference>
<dbReference type="Gene3D" id="1.10.10.760">
    <property type="entry name" value="E-set domains of sugar-utilizing enzymes"/>
    <property type="match status" value="1"/>
</dbReference>
<proteinExistence type="inferred from homology"/>
<feature type="domain" description="Glycosyl hydrolase family 13 catalytic" evidence="15">
    <location>
        <begin position="91"/>
        <end position="461"/>
    </location>
</feature>
<name>A0ABS3Z3Y7_9BACT</name>
<evidence type="ECO:0000256" key="3">
    <source>
        <dbReference type="ARBA" id="ARBA00008061"/>
    </source>
</evidence>
<dbReference type="Gene3D" id="3.20.20.80">
    <property type="entry name" value="Glycosidases"/>
    <property type="match status" value="1"/>
</dbReference>
<evidence type="ECO:0000256" key="4">
    <source>
        <dbReference type="ARBA" id="ARBA00012268"/>
    </source>
</evidence>
<dbReference type="InterPro" id="IPR044901">
    <property type="entry name" value="Trehalose_TreZ_E-set_sf"/>
</dbReference>
<protein>
    <recommendedName>
        <fullName evidence="5 13">Malto-oligosyltrehalose trehalohydrolase</fullName>
        <shortName evidence="14">MTHase</shortName>
        <ecNumber evidence="4 13">3.2.1.141</ecNumber>
    </recommendedName>
    <alternativeName>
        <fullName evidence="11 14">4-alpha-D-((1-&gt;4)-alpha-D-glucano)trehalose trehalohydrolase</fullName>
    </alternativeName>
    <alternativeName>
        <fullName evidence="10 14">Maltooligosyl trehalose trehalohydrolase</fullName>
    </alternativeName>
</protein>
<evidence type="ECO:0000256" key="13">
    <source>
        <dbReference type="NCBIfam" id="TIGR02402"/>
    </source>
</evidence>
<dbReference type="SUPFAM" id="SSF51445">
    <property type="entry name" value="(Trans)glycosidases"/>
    <property type="match status" value="1"/>
</dbReference>
<dbReference type="PANTHER" id="PTHR43651">
    <property type="entry name" value="1,4-ALPHA-GLUCAN-BRANCHING ENZYME"/>
    <property type="match status" value="1"/>
</dbReference>
<reference evidence="16 17" key="1">
    <citation type="submission" date="2021-03" db="EMBL/GenBank/DDBJ databases">
        <title>Assistant Professor.</title>
        <authorList>
            <person name="Huq M.A."/>
        </authorList>
    </citation>
    <scope>NUCLEOTIDE SEQUENCE [LARGE SCALE GENOMIC DNA]</scope>
    <source>
        <strain evidence="16 17">MAH-29</strain>
    </source>
</reference>
<evidence type="ECO:0000256" key="6">
    <source>
        <dbReference type="ARBA" id="ARBA00022490"/>
    </source>
</evidence>
<dbReference type="InterPro" id="IPR012768">
    <property type="entry name" value="Trehalose_TreZ"/>
</dbReference>
<dbReference type="InterPro" id="IPR014756">
    <property type="entry name" value="Ig_E-set"/>
</dbReference>
<evidence type="ECO:0000256" key="10">
    <source>
        <dbReference type="ARBA" id="ARBA00032057"/>
    </source>
</evidence>
<gene>
    <name evidence="16" type="primary">treZ</name>
    <name evidence="16" type="ORF">J7I42_28970</name>
</gene>
<dbReference type="CDD" id="cd02853">
    <property type="entry name" value="E_set_MTHase_like_N"/>
    <property type="match status" value="1"/>
</dbReference>
<sequence>MLTTYISIGPAPIKDGQCTFTVWAPACSSVKVIVKTSPDHPWPMEKGEGGYWTVTIDQVTPGMEYWYQLDDNLLRPDPASHWQPTGVHGASAVPDTSFNWTDTDWQGIELVDMILYELHTGVFTEAGNFLGVISKLDHLQTLGITAIELMPIAQFPGHHNWGYDGVFPFAIHNEYGTAAHLKELVNAAHQRGIAVILDVVYNHAGPEGNYLPDFGPYFTDKYKLFWGGAVNFDGAGCDGVRNFFIQNALMWLNEFHIDGLRVDAVHAIFDSSALHFMEELTAQVRLLEQRVQRRKILIAEFDLNNPRYITPVAQGGYGMDAQWVDEFHHALHSLITGEQTGYYEDFGTMEDLARSLQDSYVYTGQYSKHRNRHFGRVPANTAYNQFIAFVQNHDQVGNRLLGDRLTATLSPEALKLAAATLMLSPHVPLLFMGEEYGEKNPFLYFTSHSDEELIATLCEGRRKEFAVFNWEGEVPNPQEEAIFNQSKISWRIDEVPGLFRFYKYLIALRKNRPALHNFRRGNAVRNIRIQNRVLQFERHGNEDVLIIYLNLGKDPEHIQFEHARTKVFDSSDVEWYGPGSLAPAVVQPEQPFLINPFSAIVFELPKVEE</sequence>
<evidence type="ECO:0000313" key="17">
    <source>
        <dbReference type="Proteomes" id="UP000677244"/>
    </source>
</evidence>
<accession>A0ABS3Z3Y7</accession>
<evidence type="ECO:0000256" key="11">
    <source>
        <dbReference type="ARBA" id="ARBA00033284"/>
    </source>
</evidence>
<comment type="caution">
    <text evidence="16">The sequence shown here is derived from an EMBL/GenBank/DDBJ whole genome shotgun (WGS) entry which is preliminary data.</text>
</comment>
<dbReference type="Proteomes" id="UP000677244">
    <property type="component" value="Unassembled WGS sequence"/>
</dbReference>
<dbReference type="SUPFAM" id="SSF81296">
    <property type="entry name" value="E set domains"/>
    <property type="match status" value="1"/>
</dbReference>
<evidence type="ECO:0000256" key="12">
    <source>
        <dbReference type="ARBA" id="ARBA00034013"/>
    </source>
</evidence>
<evidence type="ECO:0000256" key="7">
    <source>
        <dbReference type="ARBA" id="ARBA00022801"/>
    </source>
</evidence>
<keyword evidence="17" id="KW-1185">Reference proteome</keyword>
<comment type="catalytic activity">
    <reaction evidence="12 14">
        <text>hydrolysis of (1-&gt;4)-alpha-D-glucosidic linkage in 4-alpha-D-[(1-&gt;4)-alpha-D-glucanosyl]n trehalose to yield trehalose and (1-&gt;4)-alpha-D-glucan.</text>
        <dbReference type="EC" id="3.2.1.141"/>
    </reaction>
</comment>
<dbReference type="InterPro" id="IPR013783">
    <property type="entry name" value="Ig-like_fold"/>
</dbReference>
<dbReference type="EMBL" id="JAGHKO010000011">
    <property type="protein sequence ID" value="MBO9204355.1"/>
    <property type="molecule type" value="Genomic_DNA"/>
</dbReference>
<evidence type="ECO:0000259" key="15">
    <source>
        <dbReference type="SMART" id="SM00642"/>
    </source>
</evidence>
<evidence type="ECO:0000256" key="2">
    <source>
        <dbReference type="ARBA" id="ARBA00005199"/>
    </source>
</evidence>
<evidence type="ECO:0000256" key="1">
    <source>
        <dbReference type="ARBA" id="ARBA00004496"/>
    </source>
</evidence>